<keyword evidence="4 5" id="KW-0472">Membrane</keyword>
<dbReference type="EMBL" id="WKJK01000016">
    <property type="protein sequence ID" value="MRW93420.1"/>
    <property type="molecule type" value="Genomic_DNA"/>
</dbReference>
<proteinExistence type="predicted"/>
<feature type="transmembrane region" description="Helical" evidence="5">
    <location>
        <begin position="255"/>
        <end position="275"/>
    </location>
</feature>
<dbReference type="InterPro" id="IPR037185">
    <property type="entry name" value="EmrE-like"/>
</dbReference>
<accession>A0A6I2L6N1</accession>
<evidence type="ECO:0000313" key="8">
    <source>
        <dbReference type="Proteomes" id="UP000433309"/>
    </source>
</evidence>
<feature type="transmembrane region" description="Helical" evidence="5">
    <location>
        <begin position="186"/>
        <end position="208"/>
    </location>
</feature>
<dbReference type="PANTHER" id="PTHR32322">
    <property type="entry name" value="INNER MEMBRANE TRANSPORTER"/>
    <property type="match status" value="1"/>
</dbReference>
<feature type="domain" description="EamA" evidence="6">
    <location>
        <begin position="16"/>
        <end position="137"/>
    </location>
</feature>
<dbReference type="SUPFAM" id="SSF103481">
    <property type="entry name" value="Multidrug resistance efflux transporter EmrE"/>
    <property type="match status" value="2"/>
</dbReference>
<feature type="transmembrane region" description="Helical" evidence="5">
    <location>
        <begin position="220"/>
        <end position="243"/>
    </location>
</feature>
<feature type="transmembrane region" description="Helical" evidence="5">
    <location>
        <begin position="42"/>
        <end position="60"/>
    </location>
</feature>
<dbReference type="Proteomes" id="UP000433309">
    <property type="component" value="Unassembled WGS sequence"/>
</dbReference>
<evidence type="ECO:0000313" key="7">
    <source>
        <dbReference type="EMBL" id="MRW93420.1"/>
    </source>
</evidence>
<dbReference type="InterPro" id="IPR000620">
    <property type="entry name" value="EamA_dom"/>
</dbReference>
<sequence length="308" mass="33459">MTTNTTTSTFSTRDLLSALIVVIIWGTNFVAMKVGLRNLTPFQMGAARYVFAVLPLILFVKPPKLPAKWVIAYGLSQGVGQFGFLFLSLKVGMSASLASVILQTQVFFTAIFGFMLLKERTSRALLAGLTLAALGLGCFAMNFFESGHTSAITPGGFALCLTGAAMWAVSNIVVRQAQKTAPGFDVISFMVWCSLVPIIPFVLLSLTFDDPATRWQWVGAPFTTWIAVAYLGWMATILGYAMWTRLLKRHPVNRVAPFSLGVPVAGITSGMLILGDTINGWQWTGIALIVAALICTMFGGRWLDRRAL</sequence>
<feature type="transmembrane region" description="Helical" evidence="5">
    <location>
        <begin position="156"/>
        <end position="174"/>
    </location>
</feature>
<dbReference type="AlphaFoldDB" id="A0A6I2L6N1"/>
<feature type="transmembrane region" description="Helical" evidence="5">
    <location>
        <begin position="15"/>
        <end position="36"/>
    </location>
</feature>
<dbReference type="InterPro" id="IPR050638">
    <property type="entry name" value="AA-Vitamin_Transporters"/>
</dbReference>
<evidence type="ECO:0000259" key="6">
    <source>
        <dbReference type="Pfam" id="PF00892"/>
    </source>
</evidence>
<dbReference type="Gene3D" id="1.10.3730.20">
    <property type="match status" value="1"/>
</dbReference>
<name>A0A6I2L6N1_9BURK</name>
<dbReference type="Pfam" id="PF00892">
    <property type="entry name" value="EamA"/>
    <property type="match status" value="2"/>
</dbReference>
<feature type="transmembrane region" description="Helical" evidence="5">
    <location>
        <begin position="124"/>
        <end position="144"/>
    </location>
</feature>
<comment type="subcellular location">
    <subcellularLocation>
        <location evidence="1">Membrane</location>
        <topology evidence="1">Multi-pass membrane protein</topology>
    </subcellularLocation>
</comment>
<keyword evidence="8" id="KW-1185">Reference proteome</keyword>
<evidence type="ECO:0000256" key="1">
    <source>
        <dbReference type="ARBA" id="ARBA00004141"/>
    </source>
</evidence>
<keyword evidence="2 5" id="KW-0812">Transmembrane</keyword>
<gene>
    <name evidence="7" type="ORF">GJ699_25860</name>
</gene>
<dbReference type="RefSeq" id="WP_154381798.1">
    <property type="nucleotide sequence ID" value="NZ_WKJK01000016.1"/>
</dbReference>
<dbReference type="GO" id="GO:0016020">
    <property type="term" value="C:membrane"/>
    <property type="evidence" value="ECO:0007669"/>
    <property type="project" value="UniProtKB-SubCell"/>
</dbReference>
<protein>
    <submittedName>
        <fullName evidence="7">EamA family transporter</fullName>
    </submittedName>
</protein>
<keyword evidence="3 5" id="KW-1133">Transmembrane helix</keyword>
<evidence type="ECO:0000256" key="2">
    <source>
        <dbReference type="ARBA" id="ARBA00022692"/>
    </source>
</evidence>
<reference evidence="7 8" key="1">
    <citation type="submission" date="2019-11" db="EMBL/GenBank/DDBJ databases">
        <title>Novel species isolated from a subtropical stream in China.</title>
        <authorList>
            <person name="Lu H."/>
        </authorList>
    </citation>
    <scope>NUCLEOTIDE SEQUENCE [LARGE SCALE GENOMIC DNA]</scope>
    <source>
        <strain evidence="7 8">FT80W</strain>
    </source>
</reference>
<organism evidence="7 8">
    <name type="scientific">Duganella guangzhouensis</name>
    <dbReference type="NCBI Taxonomy" id="2666084"/>
    <lineage>
        <taxon>Bacteria</taxon>
        <taxon>Pseudomonadati</taxon>
        <taxon>Pseudomonadota</taxon>
        <taxon>Betaproteobacteria</taxon>
        <taxon>Burkholderiales</taxon>
        <taxon>Oxalobacteraceae</taxon>
        <taxon>Telluria group</taxon>
        <taxon>Duganella</taxon>
    </lineage>
</organism>
<feature type="transmembrane region" description="Helical" evidence="5">
    <location>
        <begin position="281"/>
        <end position="303"/>
    </location>
</feature>
<evidence type="ECO:0000256" key="3">
    <source>
        <dbReference type="ARBA" id="ARBA00022989"/>
    </source>
</evidence>
<comment type="caution">
    <text evidence="7">The sequence shown here is derived from an EMBL/GenBank/DDBJ whole genome shotgun (WGS) entry which is preliminary data.</text>
</comment>
<feature type="transmembrane region" description="Helical" evidence="5">
    <location>
        <begin position="95"/>
        <end position="117"/>
    </location>
</feature>
<feature type="domain" description="EamA" evidence="6">
    <location>
        <begin position="156"/>
        <end position="297"/>
    </location>
</feature>
<evidence type="ECO:0000256" key="4">
    <source>
        <dbReference type="ARBA" id="ARBA00023136"/>
    </source>
</evidence>
<dbReference type="PANTHER" id="PTHR32322:SF9">
    <property type="entry name" value="AMINO-ACID METABOLITE EFFLUX PUMP-RELATED"/>
    <property type="match status" value="1"/>
</dbReference>
<evidence type="ECO:0000256" key="5">
    <source>
        <dbReference type="SAM" id="Phobius"/>
    </source>
</evidence>